<accession>A0A170YAV8</accession>
<dbReference type="OrthoDB" id="5480566at2"/>
<dbReference type="Pfam" id="PF03572">
    <property type="entry name" value="Peptidase_S41"/>
    <property type="match status" value="1"/>
</dbReference>
<evidence type="ECO:0000313" key="3">
    <source>
        <dbReference type="EMBL" id="GAT61649.1"/>
    </source>
</evidence>
<proteinExistence type="predicted"/>
<evidence type="ECO:0000259" key="2">
    <source>
        <dbReference type="SMART" id="SM00245"/>
    </source>
</evidence>
<dbReference type="Proteomes" id="UP000076586">
    <property type="component" value="Unassembled WGS sequence"/>
</dbReference>
<dbReference type="GO" id="GO:0030288">
    <property type="term" value="C:outer membrane-bounded periplasmic space"/>
    <property type="evidence" value="ECO:0007669"/>
    <property type="project" value="TreeGrafter"/>
</dbReference>
<dbReference type="InterPro" id="IPR005151">
    <property type="entry name" value="Tail-specific_protease"/>
</dbReference>
<gene>
    <name evidence="3" type="ORF">PJIAN_1229</name>
</gene>
<protein>
    <submittedName>
        <fullName evidence="3">Peptidase family S41</fullName>
    </submittedName>
</protein>
<dbReference type="EMBL" id="BDCR01000001">
    <property type="protein sequence ID" value="GAT61649.1"/>
    <property type="molecule type" value="Genomic_DNA"/>
</dbReference>
<dbReference type="GO" id="GO:0007165">
    <property type="term" value="P:signal transduction"/>
    <property type="evidence" value="ECO:0007669"/>
    <property type="project" value="TreeGrafter"/>
</dbReference>
<dbReference type="Gene3D" id="3.90.226.10">
    <property type="entry name" value="2-enoyl-CoA Hydratase, Chain A, domain 1"/>
    <property type="match status" value="1"/>
</dbReference>
<dbReference type="SMART" id="SM00245">
    <property type="entry name" value="TSPc"/>
    <property type="match status" value="1"/>
</dbReference>
<dbReference type="PANTHER" id="PTHR32060">
    <property type="entry name" value="TAIL-SPECIFIC PROTEASE"/>
    <property type="match status" value="1"/>
</dbReference>
<reference evidence="4" key="1">
    <citation type="submission" date="2016-04" db="EMBL/GenBank/DDBJ databases">
        <title>Draft genome sequence of Paludibacter jiangxiensis strain NM7.</title>
        <authorList>
            <person name="Qiu Y."/>
            <person name="Matsuura N."/>
            <person name="Ohashi A."/>
            <person name="Tourlousse M.D."/>
            <person name="Sekiguchi Y."/>
        </authorList>
    </citation>
    <scope>NUCLEOTIDE SEQUENCE [LARGE SCALE GENOMIC DNA]</scope>
    <source>
        <strain evidence="4">NM7</strain>
    </source>
</reference>
<dbReference type="GO" id="GO:0006508">
    <property type="term" value="P:proteolysis"/>
    <property type="evidence" value="ECO:0007669"/>
    <property type="project" value="InterPro"/>
</dbReference>
<keyword evidence="4" id="KW-1185">Reference proteome</keyword>
<dbReference type="AlphaFoldDB" id="A0A170YAV8"/>
<dbReference type="GO" id="GO:0004175">
    <property type="term" value="F:endopeptidase activity"/>
    <property type="evidence" value="ECO:0007669"/>
    <property type="project" value="TreeGrafter"/>
</dbReference>
<reference evidence="4" key="2">
    <citation type="journal article" date="2017" name="Genome Announc.">
        <title>Draft genome sequence of Paludibacter jiangxiensis NM7(T), a propionate-producing fermentative bacterium.</title>
        <authorList>
            <person name="Qiu Y.-L."/>
            <person name="Tourlousse D.M."/>
            <person name="Matsuura N."/>
            <person name="Ohashi A."/>
            <person name="Sekiguchi Y."/>
        </authorList>
    </citation>
    <scope>NUCLEOTIDE SEQUENCE [LARGE SCALE GENOMIC DNA]</scope>
    <source>
        <strain evidence="4">NM7</strain>
    </source>
</reference>
<feature type="domain" description="Tail specific protease" evidence="2">
    <location>
        <begin position="306"/>
        <end position="497"/>
    </location>
</feature>
<feature type="region of interest" description="Disordered" evidence="1">
    <location>
        <begin position="224"/>
        <end position="245"/>
    </location>
</feature>
<dbReference type="PANTHER" id="PTHR32060:SF30">
    <property type="entry name" value="CARBOXY-TERMINAL PROCESSING PROTEASE CTPA"/>
    <property type="match status" value="1"/>
</dbReference>
<evidence type="ECO:0000256" key="1">
    <source>
        <dbReference type="SAM" id="MobiDB-lite"/>
    </source>
</evidence>
<organism evidence="3 4">
    <name type="scientific">Paludibacter jiangxiensis</name>
    <dbReference type="NCBI Taxonomy" id="681398"/>
    <lineage>
        <taxon>Bacteria</taxon>
        <taxon>Pseudomonadati</taxon>
        <taxon>Bacteroidota</taxon>
        <taxon>Bacteroidia</taxon>
        <taxon>Bacteroidales</taxon>
        <taxon>Paludibacteraceae</taxon>
        <taxon>Paludibacter</taxon>
    </lineage>
</organism>
<sequence length="523" mass="59200">MRIGVVLLSFIVVMCGCVSVETFNRQLRTPKSVKALRSDVDFVHHKLEKLHPSLYRYISKQELDRKFDSLKTSIASPMTSNEFFFRISPVVASVRQGHTRIFPLTRRLTKQEMVKARKNGASPVMKLHLGWVDHRLYLLKTTASDSTLKPGSEILSLDSITPQQLFAKYAPTFASDGFNTTFHDRLFNKKFASYFYYETGVRDSVLCKVSNGGVVRSVWLKPPERQKKKQEKPLSSPSDAEKQKKRVFEHQKKVQGYDALTGEFSKNLRFMGQDSSVAVLTVKDFVKGKYKRFYADNFRKIDSVQTRALVLDLRDNTGGDLSDIQCLYSYLAENNFRFVKPAVVTSKTSLWHDDYFNASSPSQFALRVLGTPGWLVYNTFTTLITHKKADGRYYFYYPPIWQKHPKANRFKGKVYVLINGCSFSASSIISANLKGSGRAIFVGEETGGAYNGCVAGQMPSFTLPGSKLKMSFGLLEVVTPYVFNPDGRGVMPDVPVVPTLDDRLKSTDPELKWVMDNLDKQGK</sequence>
<evidence type="ECO:0000313" key="4">
    <source>
        <dbReference type="Proteomes" id="UP000076586"/>
    </source>
</evidence>
<name>A0A170YAV8_9BACT</name>
<comment type="caution">
    <text evidence="3">The sequence shown here is derived from an EMBL/GenBank/DDBJ whole genome shotgun (WGS) entry which is preliminary data.</text>
</comment>
<dbReference type="PROSITE" id="PS51257">
    <property type="entry name" value="PROKAR_LIPOPROTEIN"/>
    <property type="match status" value="1"/>
</dbReference>
<dbReference type="SUPFAM" id="SSF52096">
    <property type="entry name" value="ClpP/crotonase"/>
    <property type="match status" value="1"/>
</dbReference>
<dbReference type="GO" id="GO:0008236">
    <property type="term" value="F:serine-type peptidase activity"/>
    <property type="evidence" value="ECO:0007669"/>
    <property type="project" value="InterPro"/>
</dbReference>
<dbReference type="InterPro" id="IPR029045">
    <property type="entry name" value="ClpP/crotonase-like_dom_sf"/>
</dbReference>
<dbReference type="STRING" id="681398.PJIAN_1229"/>